<dbReference type="Proteomes" id="UP000502136">
    <property type="component" value="Chromosome"/>
</dbReference>
<dbReference type="AlphaFoldDB" id="A0A6H2H2N8"/>
<proteinExistence type="predicted"/>
<evidence type="ECO:0008006" key="3">
    <source>
        <dbReference type="Google" id="ProtNLM"/>
    </source>
</evidence>
<dbReference type="EMBL" id="CP051428">
    <property type="protein sequence ID" value="QJC53964.1"/>
    <property type="molecule type" value="Genomic_DNA"/>
</dbReference>
<protein>
    <recommendedName>
        <fullName evidence="3">Flagellar protein FliT</fullName>
    </recommendedName>
</protein>
<organism evidence="1 2">
    <name type="scientific">Paenibacillus albicereus</name>
    <dbReference type="NCBI Taxonomy" id="2726185"/>
    <lineage>
        <taxon>Bacteria</taxon>
        <taxon>Bacillati</taxon>
        <taxon>Bacillota</taxon>
        <taxon>Bacilli</taxon>
        <taxon>Bacillales</taxon>
        <taxon>Paenibacillaceae</taxon>
        <taxon>Paenibacillus</taxon>
    </lineage>
</organism>
<evidence type="ECO:0000313" key="2">
    <source>
        <dbReference type="Proteomes" id="UP000502136"/>
    </source>
</evidence>
<keyword evidence="2" id="KW-1185">Reference proteome</keyword>
<reference evidence="1 2" key="1">
    <citation type="submission" date="2020-04" db="EMBL/GenBank/DDBJ databases">
        <title>Novel Paenibacillus strain UniB2 isolated from commercial digestive syrup.</title>
        <authorList>
            <person name="Thorat V."/>
            <person name="Kirdat K."/>
            <person name="Tiwarekar B."/>
            <person name="Yadav A."/>
        </authorList>
    </citation>
    <scope>NUCLEOTIDE SEQUENCE [LARGE SCALE GENOMIC DNA]</scope>
    <source>
        <strain evidence="1 2">UniB2</strain>
    </source>
</reference>
<name>A0A6H2H2N8_9BACL</name>
<evidence type="ECO:0000313" key="1">
    <source>
        <dbReference type="EMBL" id="QJC53964.1"/>
    </source>
</evidence>
<dbReference type="KEGG" id="palr:HGI30_22170"/>
<dbReference type="RefSeq" id="WP_168909492.1">
    <property type="nucleotide sequence ID" value="NZ_CP051428.1"/>
</dbReference>
<accession>A0A6H2H2N8</accession>
<gene>
    <name evidence="1" type="ORF">HGI30_22170</name>
</gene>
<sequence length="119" mass="14078">MDRISRQARWTNDWLDLLNYASSIGDEAWRQSIMHELRQGDALRELEEQEERRLQLQLDLEEISRQMEGIYLQLREEESGSIRSSLWNAAWQLKKERARLVSLLRGDSASRHRGQRLGG</sequence>